<dbReference type="InParanoid" id="G9MX68"/>
<gene>
    <name evidence="3" type="ORF">TRIVIDRAFT_223467</name>
</gene>
<dbReference type="OrthoDB" id="4900603at2759"/>
<dbReference type="EMBL" id="ABDF02000076">
    <property type="protein sequence ID" value="EHK21001.1"/>
    <property type="molecule type" value="Genomic_DNA"/>
</dbReference>
<dbReference type="AlphaFoldDB" id="G9MX68"/>
<dbReference type="PANTHER" id="PTHR35391:SF5">
    <property type="entry name" value="DUF6590 DOMAIN-CONTAINING PROTEIN"/>
    <property type="match status" value="1"/>
</dbReference>
<proteinExistence type="predicted"/>
<dbReference type="PANTHER" id="PTHR35391">
    <property type="entry name" value="C2H2-TYPE DOMAIN-CONTAINING PROTEIN-RELATED"/>
    <property type="match status" value="1"/>
</dbReference>
<name>G9MX68_HYPVG</name>
<sequence length="987" mass="111690">MSEHGSSDGNEIYDIVIECSNLFETIILFENGDHSGNQPADASHLQPGKNDTTRRTRIGQLGRSFDLWINYTGALASIDRSLDNRLRDHSDIKEMVMDLLEMLHRNLCYISSGNISKERQELDEEAWKATEKSVTDLHFMAAAIRRASTQSQKYVLSSTFEQNEEAYFEDYATILARRDFPNARRSLCEHLGASVAVRRQKIFRKKAHEEKLSKRREVTALAPKARLHVNEPPPTVKIPQTQNRVHPRIQPLRFQVLEKKHNISSSSHDSRSELQSTVARNYIKHGPSLSTISSGSSIRIGAIGYPQKPKPSLGDKYCACPYCARPLDSYKLEKDTTYWESHVDADIQPYVCLSEDCISPFIFFSNMSQWLSHMDTIHSGEWNRKIHMGTWYCNVDHDGRTHQFNDRMAFVAHMKDEKSHPSRHPPNESQIDTLSRKMKKILTREDQYVCPFCDCVPAEMAPVLKRSNHEDIMQLLVKHIAQHVKAFTFVSVPVLADEDYEQRASMTPSSGDDQKASTTSDDDYEKWQLMREASNASDSSDLANFDDAPHLLKENKPLGYVETYPDTIETMWSEIGVNDYKNSHNSPAGPAAGKPDPILEHLAQYQSSNSLKQVGGQEDQLGFVDTVTDNEESYPKGFKKRSSEINSIPMHHPWLESSREFRMIISNLRDEDTKIPPVKIAIIDDGIDTTLDIFDGKIEASVSFSPNSFLKSNHSKLNYRYRYLPPSTLNHGSLVAWLVCLMCPKAKLYIYRLDETVSPTEVNMGEESAIKAIEWATEQRVDVICMAWTIGKRVTYSVQRRFDSAVFNADDKGIIMVSSAGDQEDQFVRTRPGKSDRCIRIAESTPIGGGIQLYPIVHRLTADFFFPGKAIPLGGPEGFLSCSGESAATAIAAGTASLMLYLDRLAEKWGRPREWNPPLQGIAAMKRVFERMSPGRYNPPNLEIFNKFNETSFTDNLQESCTKLNDILAPLKASQTSNLLRTPILDY</sequence>
<evidence type="ECO:0000256" key="1">
    <source>
        <dbReference type="SAM" id="MobiDB-lite"/>
    </source>
</evidence>
<evidence type="ECO:0000313" key="3">
    <source>
        <dbReference type="EMBL" id="EHK21001.1"/>
    </source>
</evidence>
<evidence type="ECO:0000313" key="4">
    <source>
        <dbReference type="Proteomes" id="UP000007115"/>
    </source>
</evidence>
<dbReference type="Proteomes" id="UP000007115">
    <property type="component" value="Unassembled WGS sequence"/>
</dbReference>
<feature type="domain" description="Peptidase S8/S53" evidence="2">
    <location>
        <begin position="678"/>
        <end position="900"/>
    </location>
</feature>
<evidence type="ECO:0000259" key="2">
    <source>
        <dbReference type="Pfam" id="PF00082"/>
    </source>
</evidence>
<dbReference type="GO" id="GO:0004252">
    <property type="term" value="F:serine-type endopeptidase activity"/>
    <property type="evidence" value="ECO:0007669"/>
    <property type="project" value="InterPro"/>
</dbReference>
<dbReference type="SMR" id="G9MX68"/>
<dbReference type="InterPro" id="IPR000209">
    <property type="entry name" value="Peptidase_S8/S53_dom"/>
</dbReference>
<dbReference type="RefSeq" id="XP_013955194.1">
    <property type="nucleotide sequence ID" value="XM_014099719.1"/>
</dbReference>
<dbReference type="InterPro" id="IPR036852">
    <property type="entry name" value="Peptidase_S8/S53_dom_sf"/>
</dbReference>
<dbReference type="GO" id="GO:0006508">
    <property type="term" value="P:proteolysis"/>
    <property type="evidence" value="ECO:0007669"/>
    <property type="project" value="InterPro"/>
</dbReference>
<dbReference type="HOGENOM" id="CLU_302283_0_0_1"/>
<protein>
    <recommendedName>
        <fullName evidence="2">Peptidase S8/S53 domain-containing protein</fullName>
    </recommendedName>
</protein>
<reference evidence="3 4" key="1">
    <citation type="journal article" date="2011" name="Genome Biol.">
        <title>Comparative genome sequence analysis underscores mycoparasitism as the ancestral life style of Trichoderma.</title>
        <authorList>
            <person name="Kubicek C.P."/>
            <person name="Herrera-Estrella A."/>
            <person name="Seidl-Seiboth V."/>
            <person name="Martinez D.A."/>
            <person name="Druzhinina I.S."/>
            <person name="Thon M."/>
            <person name="Zeilinger S."/>
            <person name="Casas-Flores S."/>
            <person name="Horwitz B.A."/>
            <person name="Mukherjee P.K."/>
            <person name="Mukherjee M."/>
            <person name="Kredics L."/>
            <person name="Alcaraz L.D."/>
            <person name="Aerts A."/>
            <person name="Antal Z."/>
            <person name="Atanasova L."/>
            <person name="Cervantes-Badillo M.G."/>
            <person name="Challacombe J."/>
            <person name="Chertkov O."/>
            <person name="McCluskey K."/>
            <person name="Coulpier F."/>
            <person name="Deshpande N."/>
            <person name="von Doehren H."/>
            <person name="Ebbole D.J."/>
            <person name="Esquivel-Naranjo E.U."/>
            <person name="Fekete E."/>
            <person name="Flipphi M."/>
            <person name="Glaser F."/>
            <person name="Gomez-Rodriguez E.Y."/>
            <person name="Gruber S."/>
            <person name="Han C."/>
            <person name="Henrissat B."/>
            <person name="Hermosa R."/>
            <person name="Hernandez-Onate M."/>
            <person name="Karaffa L."/>
            <person name="Kosti I."/>
            <person name="Le Crom S."/>
            <person name="Lindquist E."/>
            <person name="Lucas S."/>
            <person name="Luebeck M."/>
            <person name="Luebeck P.S."/>
            <person name="Margeot A."/>
            <person name="Metz B."/>
            <person name="Misra M."/>
            <person name="Nevalainen H."/>
            <person name="Omann M."/>
            <person name="Packer N."/>
            <person name="Perrone G."/>
            <person name="Uresti-Rivera E.E."/>
            <person name="Salamov A."/>
            <person name="Schmoll M."/>
            <person name="Seiboth B."/>
            <person name="Shapiro H."/>
            <person name="Sukno S."/>
            <person name="Tamayo-Ramos J.A."/>
            <person name="Tisch D."/>
            <person name="Wiest A."/>
            <person name="Wilkinson H.H."/>
            <person name="Zhang M."/>
            <person name="Coutinho P.M."/>
            <person name="Kenerley C.M."/>
            <person name="Monte E."/>
            <person name="Baker S.E."/>
            <person name="Grigoriev I.V."/>
        </authorList>
    </citation>
    <scope>NUCLEOTIDE SEQUENCE [LARGE SCALE GENOMIC DNA]</scope>
    <source>
        <strain evidence="4">Gv29-8 / FGSC 10586</strain>
    </source>
</reference>
<organism evidence="3 4">
    <name type="scientific">Hypocrea virens (strain Gv29-8 / FGSC 10586)</name>
    <name type="common">Gliocladium virens</name>
    <name type="synonym">Trichoderma virens</name>
    <dbReference type="NCBI Taxonomy" id="413071"/>
    <lineage>
        <taxon>Eukaryota</taxon>
        <taxon>Fungi</taxon>
        <taxon>Dikarya</taxon>
        <taxon>Ascomycota</taxon>
        <taxon>Pezizomycotina</taxon>
        <taxon>Sordariomycetes</taxon>
        <taxon>Hypocreomycetidae</taxon>
        <taxon>Hypocreales</taxon>
        <taxon>Hypocreaceae</taxon>
        <taxon>Trichoderma</taxon>
    </lineage>
</organism>
<dbReference type="SUPFAM" id="SSF52743">
    <property type="entry name" value="Subtilisin-like"/>
    <property type="match status" value="1"/>
</dbReference>
<comment type="caution">
    <text evidence="3">The sequence shown here is derived from an EMBL/GenBank/DDBJ whole genome shotgun (WGS) entry which is preliminary data.</text>
</comment>
<accession>G9MX68</accession>
<dbReference type="GeneID" id="25791770"/>
<feature type="compositionally biased region" description="Polar residues" evidence="1">
    <location>
        <begin position="504"/>
        <end position="519"/>
    </location>
</feature>
<dbReference type="Pfam" id="PF00082">
    <property type="entry name" value="Peptidase_S8"/>
    <property type="match status" value="1"/>
</dbReference>
<feature type="region of interest" description="Disordered" evidence="1">
    <location>
        <begin position="503"/>
        <end position="522"/>
    </location>
</feature>
<dbReference type="eggNOG" id="ENOG502SNSP">
    <property type="taxonomic scope" value="Eukaryota"/>
</dbReference>
<dbReference type="VEuPathDB" id="FungiDB:TRIVIDRAFT_223467"/>
<feature type="region of interest" description="Disordered" evidence="1">
    <location>
        <begin position="37"/>
        <end position="56"/>
    </location>
</feature>
<dbReference type="STRING" id="413071.G9MX68"/>
<keyword evidence="4" id="KW-1185">Reference proteome</keyword>
<dbReference type="Gene3D" id="3.40.50.200">
    <property type="entry name" value="Peptidase S8/S53 domain"/>
    <property type="match status" value="1"/>
</dbReference>